<dbReference type="Proteomes" id="UP001595722">
    <property type="component" value="Unassembled WGS sequence"/>
</dbReference>
<accession>A0ABV7VX51</accession>
<gene>
    <name evidence="1" type="primary">anmK</name>
    <name evidence="2" type="ORF">ACFOMG_16975</name>
</gene>
<evidence type="ECO:0000313" key="2">
    <source>
        <dbReference type="EMBL" id="MFC3681797.1"/>
    </source>
</evidence>
<dbReference type="SUPFAM" id="SSF53067">
    <property type="entry name" value="Actin-like ATPase domain"/>
    <property type="match status" value="1"/>
</dbReference>
<protein>
    <recommendedName>
        <fullName evidence="1">Anhydro-N-acetylmuramic acid kinase</fullName>
        <ecNumber evidence="1">2.7.1.170</ecNumber>
    </recommendedName>
    <alternativeName>
        <fullName evidence="1">AnhMurNAc kinase</fullName>
    </alternativeName>
</protein>
<evidence type="ECO:0000256" key="1">
    <source>
        <dbReference type="HAMAP-Rule" id="MF_01270"/>
    </source>
</evidence>
<dbReference type="NCBIfam" id="NF007139">
    <property type="entry name" value="PRK09585.1-3"/>
    <property type="match status" value="1"/>
</dbReference>
<sequence length="367" mass="39180">MTLFIGLMSGTSADGMDAALVEFRDGSAPKLRHACGISYPAAFAQQLRQAAVAPQLPAAQVMQLDRRIAEISVEAINQLLQQSNTPATAVSAIGSHGHTLRHIANDQQLSGSSWQIGDPGWIAEHSGISCIADFRRRDIAAGGQGAPLVPAFHQACLGNSSRPRMVLNIGGIANLTVLGERLLGFDCGPGNALMDEWCQQHWQQNYDAEGRYAACGQVQPALLQQWQQLSAIQDYLQQPPPKSTGRELFNLQLLGDLPACPAEDIQASLAQFSCDCIADAVQQHGHADGEILLCGGGIHNRDLVQRLQQALPAHQLLSTASAGIDPDWMEAMAFAWLAYRTLNGLNGNAPAVTGARGERILGGIYPA</sequence>
<comment type="similarity">
    <text evidence="1">Belongs to the anhydro-N-acetylmuramic acid kinase family.</text>
</comment>
<comment type="catalytic activity">
    <reaction evidence="1">
        <text>1,6-anhydro-N-acetyl-beta-muramate + ATP + H2O = N-acetyl-D-muramate 6-phosphate + ADP + H(+)</text>
        <dbReference type="Rhea" id="RHEA:24952"/>
        <dbReference type="ChEBI" id="CHEBI:15377"/>
        <dbReference type="ChEBI" id="CHEBI:15378"/>
        <dbReference type="ChEBI" id="CHEBI:30616"/>
        <dbReference type="ChEBI" id="CHEBI:58690"/>
        <dbReference type="ChEBI" id="CHEBI:58722"/>
        <dbReference type="ChEBI" id="CHEBI:456216"/>
        <dbReference type="EC" id="2.7.1.170"/>
    </reaction>
</comment>
<dbReference type="CDD" id="cd24050">
    <property type="entry name" value="ASKHA_NBD_ANMK"/>
    <property type="match status" value="1"/>
</dbReference>
<dbReference type="EMBL" id="JBHRYB010000025">
    <property type="protein sequence ID" value="MFC3681797.1"/>
    <property type="molecule type" value="Genomic_DNA"/>
</dbReference>
<dbReference type="InterPro" id="IPR005338">
    <property type="entry name" value="Anhydro_N_Ac-Mur_kinase"/>
</dbReference>
<keyword evidence="1" id="KW-0547">Nucleotide-binding</keyword>
<reference evidence="3" key="1">
    <citation type="journal article" date="2019" name="Int. J. Syst. Evol. Microbiol.">
        <title>The Global Catalogue of Microorganisms (GCM) 10K type strain sequencing project: providing services to taxonomists for standard genome sequencing and annotation.</title>
        <authorList>
            <consortium name="The Broad Institute Genomics Platform"/>
            <consortium name="The Broad Institute Genome Sequencing Center for Infectious Disease"/>
            <person name="Wu L."/>
            <person name="Ma J."/>
        </authorList>
    </citation>
    <scope>NUCLEOTIDE SEQUENCE [LARGE SCALE GENOMIC DNA]</scope>
    <source>
        <strain evidence="3">KCTC 42424</strain>
    </source>
</reference>
<keyword evidence="3" id="KW-1185">Reference proteome</keyword>
<keyword evidence="1 2" id="KW-0418">Kinase</keyword>
<dbReference type="HAMAP" id="MF_01270">
    <property type="entry name" value="AnhMurNAc_kinase"/>
    <property type="match status" value="1"/>
</dbReference>
<dbReference type="Gene3D" id="3.30.420.40">
    <property type="match status" value="2"/>
</dbReference>
<keyword evidence="1" id="KW-0119">Carbohydrate metabolism</keyword>
<proteinExistence type="inferred from homology"/>
<dbReference type="PANTHER" id="PTHR30605">
    <property type="entry name" value="ANHYDRO-N-ACETYLMURAMIC ACID KINASE"/>
    <property type="match status" value="1"/>
</dbReference>
<organism evidence="2 3">
    <name type="scientific">Bacterioplanoides pacificum</name>
    <dbReference type="NCBI Taxonomy" id="1171596"/>
    <lineage>
        <taxon>Bacteria</taxon>
        <taxon>Pseudomonadati</taxon>
        <taxon>Pseudomonadota</taxon>
        <taxon>Gammaproteobacteria</taxon>
        <taxon>Oceanospirillales</taxon>
        <taxon>Oceanospirillaceae</taxon>
        <taxon>Bacterioplanoides</taxon>
    </lineage>
</organism>
<comment type="pathway">
    <text evidence="1">Amino-sugar metabolism; 1,6-anhydro-N-acetylmuramate degradation.</text>
</comment>
<dbReference type="PANTHER" id="PTHR30605:SF0">
    <property type="entry name" value="ANHYDRO-N-ACETYLMURAMIC ACID KINASE"/>
    <property type="match status" value="1"/>
</dbReference>
<comment type="caution">
    <text evidence="2">The sequence shown here is derived from an EMBL/GenBank/DDBJ whole genome shotgun (WGS) entry which is preliminary data.</text>
</comment>
<dbReference type="RefSeq" id="WP_376868417.1">
    <property type="nucleotide sequence ID" value="NZ_JBHRYB010000025.1"/>
</dbReference>
<keyword evidence="1 2" id="KW-0808">Transferase</keyword>
<evidence type="ECO:0000313" key="3">
    <source>
        <dbReference type="Proteomes" id="UP001595722"/>
    </source>
</evidence>
<dbReference type="EC" id="2.7.1.170" evidence="1"/>
<dbReference type="InterPro" id="IPR043129">
    <property type="entry name" value="ATPase_NBD"/>
</dbReference>
<comment type="function">
    <text evidence="1">Catalyzes the specific phosphorylation of 1,6-anhydro-N-acetylmuramic acid (anhMurNAc) with the simultaneous cleavage of the 1,6-anhydro ring, generating MurNAc-6-P. Is required for the utilization of anhMurNAc either imported from the medium or derived from its own cell wall murein, and thus plays a role in cell wall recycling.</text>
</comment>
<name>A0ABV7VX51_9GAMM</name>
<dbReference type="Pfam" id="PF03702">
    <property type="entry name" value="AnmK"/>
    <property type="match status" value="1"/>
</dbReference>
<comment type="pathway">
    <text evidence="1">Cell wall biogenesis; peptidoglycan recycling.</text>
</comment>
<keyword evidence="1" id="KW-0067">ATP-binding</keyword>
<feature type="binding site" evidence="1">
    <location>
        <begin position="10"/>
        <end position="17"/>
    </location>
    <ligand>
        <name>ATP</name>
        <dbReference type="ChEBI" id="CHEBI:30616"/>
    </ligand>
</feature>
<dbReference type="GO" id="GO:0016301">
    <property type="term" value="F:kinase activity"/>
    <property type="evidence" value="ECO:0007669"/>
    <property type="project" value="UniProtKB-KW"/>
</dbReference>